<reference evidence="9" key="1">
    <citation type="journal article" date="2019" name="Int. J. Syst. Evol. Microbiol.">
        <title>The Global Catalogue of Microorganisms (GCM) 10K type strain sequencing project: providing services to taxonomists for standard genome sequencing and annotation.</title>
        <authorList>
            <consortium name="The Broad Institute Genomics Platform"/>
            <consortium name="The Broad Institute Genome Sequencing Center for Infectious Disease"/>
            <person name="Wu L."/>
            <person name="Ma J."/>
        </authorList>
    </citation>
    <scope>NUCLEOTIDE SEQUENCE [LARGE SCALE GENOMIC DNA]</scope>
    <source>
        <strain evidence="9">JCM 17460</strain>
    </source>
</reference>
<comment type="pathway">
    <text evidence="1">Carbohydrate degradation; glycolysis; D-glyceraldehyde 3-phosphate and glycerone phosphate from D-glucose: step 4/4.</text>
</comment>
<evidence type="ECO:0000256" key="3">
    <source>
        <dbReference type="ARBA" id="ARBA00013068"/>
    </source>
</evidence>
<dbReference type="InterPro" id="IPR000741">
    <property type="entry name" value="FBA_I"/>
</dbReference>
<evidence type="ECO:0000256" key="6">
    <source>
        <dbReference type="ARBA" id="ARBA00029799"/>
    </source>
</evidence>
<comment type="caution">
    <text evidence="8">The sequence shown here is derived from an EMBL/GenBank/DDBJ whole genome shotgun (WGS) entry which is preliminary data.</text>
</comment>
<dbReference type="EMBL" id="BAABBB010000003">
    <property type="protein sequence ID" value="GAA3518524.1"/>
    <property type="molecule type" value="Genomic_DNA"/>
</dbReference>
<evidence type="ECO:0000256" key="5">
    <source>
        <dbReference type="ARBA" id="ARBA00023239"/>
    </source>
</evidence>
<evidence type="ECO:0000256" key="1">
    <source>
        <dbReference type="ARBA" id="ARBA00004714"/>
    </source>
</evidence>
<keyword evidence="4" id="KW-0324">Glycolysis</keyword>
<comment type="similarity">
    <text evidence="2">Belongs to the class I fructose-bisphosphate aldolase family.</text>
</comment>
<dbReference type="NCBIfam" id="NF033379">
    <property type="entry name" value="FrucBisAld_I"/>
    <property type="match status" value="1"/>
</dbReference>
<dbReference type="PANTHER" id="PTHR11627">
    <property type="entry name" value="FRUCTOSE-BISPHOSPHATE ALDOLASE"/>
    <property type="match status" value="1"/>
</dbReference>
<evidence type="ECO:0000256" key="2">
    <source>
        <dbReference type="ARBA" id="ARBA00010387"/>
    </source>
</evidence>
<name>A0ABP6UUQ4_9ACTN</name>
<evidence type="ECO:0000313" key="9">
    <source>
        <dbReference type="Proteomes" id="UP001500301"/>
    </source>
</evidence>
<dbReference type="EC" id="4.1.2.13" evidence="3"/>
<sequence>MSTLEAMRDTALALVSRGRGVLAADESTPTMAKRLAAVGLESTEPRRRSYREMLFATDGLGEHVSGVILFDETARQRDQEETPFPELLRRRGIVPGIKVDGGIRPLAGFPGEVATQGLDGLRERLEEYAALGLRFAKWRAVIRIADTLPSAGCVEANAHELARYAALSQEAGLTPIVEPEVLMDGAHDLDTCAEVTERVLREVYQQLGRQRVVLEATLLKPNMVLPGSESDSRVTDQQIAHATIAVLRRTVPAAVPGILFLSGGQSDVEATARLDALNRLAPQPWELSFSFGRALQAPVLKAWGGQEANRAEAQAALLRRARLNGAARSGEYTADLEQSASGGGSGHGVSVGRD</sequence>
<dbReference type="SUPFAM" id="SSF51569">
    <property type="entry name" value="Aldolase"/>
    <property type="match status" value="1"/>
</dbReference>
<gene>
    <name evidence="8" type="ORF">GCM10022263_02820</name>
</gene>
<keyword evidence="5" id="KW-0456">Lyase</keyword>
<evidence type="ECO:0000256" key="4">
    <source>
        <dbReference type="ARBA" id="ARBA00023152"/>
    </source>
</evidence>
<organism evidence="8 9">
    <name type="scientific">Nocardioides daeguensis</name>
    <dbReference type="NCBI Taxonomy" id="908359"/>
    <lineage>
        <taxon>Bacteria</taxon>
        <taxon>Bacillati</taxon>
        <taxon>Actinomycetota</taxon>
        <taxon>Actinomycetes</taxon>
        <taxon>Propionibacteriales</taxon>
        <taxon>Nocardioidaceae</taxon>
        <taxon>Nocardioides</taxon>
    </lineage>
</organism>
<evidence type="ECO:0000256" key="7">
    <source>
        <dbReference type="SAM" id="MobiDB-lite"/>
    </source>
</evidence>
<evidence type="ECO:0000313" key="8">
    <source>
        <dbReference type="EMBL" id="GAA3518524.1"/>
    </source>
</evidence>
<dbReference type="InterPro" id="IPR013785">
    <property type="entry name" value="Aldolase_TIM"/>
</dbReference>
<dbReference type="Gene3D" id="3.20.20.70">
    <property type="entry name" value="Aldolase class I"/>
    <property type="match status" value="1"/>
</dbReference>
<proteinExistence type="inferred from homology"/>
<dbReference type="Proteomes" id="UP001500301">
    <property type="component" value="Unassembled WGS sequence"/>
</dbReference>
<dbReference type="RefSeq" id="WP_257441240.1">
    <property type="nucleotide sequence ID" value="NZ_BAABBB010000003.1"/>
</dbReference>
<keyword evidence="9" id="KW-1185">Reference proteome</keyword>
<dbReference type="Pfam" id="PF00274">
    <property type="entry name" value="Glycolytic"/>
    <property type="match status" value="1"/>
</dbReference>
<protein>
    <recommendedName>
        <fullName evidence="3">fructose-bisphosphate aldolase</fullName>
        <ecNumber evidence="3">4.1.2.13</ecNumber>
    </recommendedName>
    <alternativeName>
        <fullName evidence="6">Fructose-bisphosphate aldolase class I</fullName>
    </alternativeName>
</protein>
<feature type="compositionally biased region" description="Gly residues" evidence="7">
    <location>
        <begin position="341"/>
        <end position="354"/>
    </location>
</feature>
<accession>A0ABP6UUQ4</accession>
<feature type="region of interest" description="Disordered" evidence="7">
    <location>
        <begin position="333"/>
        <end position="354"/>
    </location>
</feature>